<proteinExistence type="predicted"/>
<organism evidence="1">
    <name type="scientific">Bracon brevicornis</name>
    <dbReference type="NCBI Taxonomy" id="1563983"/>
    <lineage>
        <taxon>Eukaryota</taxon>
        <taxon>Metazoa</taxon>
        <taxon>Ecdysozoa</taxon>
        <taxon>Arthropoda</taxon>
        <taxon>Hexapoda</taxon>
        <taxon>Insecta</taxon>
        <taxon>Pterygota</taxon>
        <taxon>Neoptera</taxon>
        <taxon>Endopterygota</taxon>
        <taxon>Hymenoptera</taxon>
        <taxon>Apocrita</taxon>
        <taxon>Ichneumonoidea</taxon>
        <taxon>Braconidae</taxon>
        <taxon>Braconinae</taxon>
        <taxon>Bracon</taxon>
    </lineage>
</organism>
<accession>A0A6V7JGY8</accession>
<protein>
    <submittedName>
        <fullName evidence="1">Uncharacterized protein</fullName>
    </submittedName>
</protein>
<evidence type="ECO:0000313" key="1">
    <source>
        <dbReference type="EMBL" id="CAD1551531.1"/>
    </source>
</evidence>
<name>A0A6V7JGY8_9HYME</name>
<dbReference type="EMBL" id="CADCXW020000017">
    <property type="protein sequence ID" value="CAD1551531.1"/>
    <property type="molecule type" value="Genomic_DNA"/>
</dbReference>
<dbReference type="AlphaFoldDB" id="A0A6V7JGY8"/>
<gene>
    <name evidence="1" type="ORF">BBRV_LOCUS52942</name>
</gene>
<sequence length="191" mass="21821">MPPCQEEEKATHTREYTGRVARKLARAKLSEAIKCSKRQCLAELLGMVDGNSWERPNKVIMTQLGCQSRSQPTCPEKLQKIVNTLFPRWELLKYEMDEEQEDTSLITREELLKANSRNGNSKAPGMENIPKVALKTAPEMFLDMSNTCLAQEASPERWKQQRLVLRHPTTGGAYLIHEHFGIVYYTTRAAI</sequence>
<reference evidence="1" key="1">
    <citation type="submission" date="2020-07" db="EMBL/GenBank/DDBJ databases">
        <authorList>
            <person name="Ferguson B K."/>
        </authorList>
    </citation>
    <scope>NUCLEOTIDE SEQUENCE</scope>
    <source>
        <strain evidence="1">L06</strain>
    </source>
</reference>